<dbReference type="EMBL" id="QPFP01000218">
    <property type="protein sequence ID" value="TEB18886.1"/>
    <property type="molecule type" value="Genomic_DNA"/>
</dbReference>
<gene>
    <name evidence="1" type="ORF">FA13DRAFT_1745026</name>
</gene>
<name>A0A4Y7SB52_COPMI</name>
<comment type="caution">
    <text evidence="1">The sequence shown here is derived from an EMBL/GenBank/DDBJ whole genome shotgun (WGS) entry which is preliminary data.</text>
</comment>
<accession>A0A4Y7SB52</accession>
<proteinExistence type="predicted"/>
<evidence type="ECO:0000313" key="2">
    <source>
        <dbReference type="Proteomes" id="UP000298030"/>
    </source>
</evidence>
<organism evidence="1 2">
    <name type="scientific">Coprinellus micaceus</name>
    <name type="common">Glistening ink-cap mushroom</name>
    <name type="synonym">Coprinus micaceus</name>
    <dbReference type="NCBI Taxonomy" id="71717"/>
    <lineage>
        <taxon>Eukaryota</taxon>
        <taxon>Fungi</taxon>
        <taxon>Dikarya</taxon>
        <taxon>Basidiomycota</taxon>
        <taxon>Agaricomycotina</taxon>
        <taxon>Agaricomycetes</taxon>
        <taxon>Agaricomycetidae</taxon>
        <taxon>Agaricales</taxon>
        <taxon>Agaricineae</taxon>
        <taxon>Psathyrellaceae</taxon>
        <taxon>Coprinellus</taxon>
    </lineage>
</organism>
<dbReference type="Proteomes" id="UP000298030">
    <property type="component" value="Unassembled WGS sequence"/>
</dbReference>
<protein>
    <submittedName>
        <fullName evidence="1">Uncharacterized protein</fullName>
    </submittedName>
</protein>
<sequence>MDRPKFCWDPTPGAQYTGTGPCLFTPMQHVDGRIVIGIGQVGGCPLLAVQRFFARFPLGNSNAAPFAWCTRNGGAGGGGTFEFATWVEKGYGSVSV</sequence>
<evidence type="ECO:0000313" key="1">
    <source>
        <dbReference type="EMBL" id="TEB18886.1"/>
    </source>
</evidence>
<reference evidence="1 2" key="1">
    <citation type="journal article" date="2019" name="Nat. Ecol. Evol.">
        <title>Megaphylogeny resolves global patterns of mushroom evolution.</title>
        <authorList>
            <person name="Varga T."/>
            <person name="Krizsan K."/>
            <person name="Foldi C."/>
            <person name="Dima B."/>
            <person name="Sanchez-Garcia M."/>
            <person name="Sanchez-Ramirez S."/>
            <person name="Szollosi G.J."/>
            <person name="Szarkandi J.G."/>
            <person name="Papp V."/>
            <person name="Albert L."/>
            <person name="Andreopoulos W."/>
            <person name="Angelini C."/>
            <person name="Antonin V."/>
            <person name="Barry K.W."/>
            <person name="Bougher N.L."/>
            <person name="Buchanan P."/>
            <person name="Buyck B."/>
            <person name="Bense V."/>
            <person name="Catcheside P."/>
            <person name="Chovatia M."/>
            <person name="Cooper J."/>
            <person name="Damon W."/>
            <person name="Desjardin D."/>
            <person name="Finy P."/>
            <person name="Geml J."/>
            <person name="Haridas S."/>
            <person name="Hughes K."/>
            <person name="Justo A."/>
            <person name="Karasinski D."/>
            <person name="Kautmanova I."/>
            <person name="Kiss B."/>
            <person name="Kocsube S."/>
            <person name="Kotiranta H."/>
            <person name="LaButti K.M."/>
            <person name="Lechner B.E."/>
            <person name="Liimatainen K."/>
            <person name="Lipzen A."/>
            <person name="Lukacs Z."/>
            <person name="Mihaltcheva S."/>
            <person name="Morgado L.N."/>
            <person name="Niskanen T."/>
            <person name="Noordeloos M.E."/>
            <person name="Ohm R.A."/>
            <person name="Ortiz-Santana B."/>
            <person name="Ovrebo C."/>
            <person name="Racz N."/>
            <person name="Riley R."/>
            <person name="Savchenko A."/>
            <person name="Shiryaev A."/>
            <person name="Soop K."/>
            <person name="Spirin V."/>
            <person name="Szebenyi C."/>
            <person name="Tomsovsky M."/>
            <person name="Tulloss R.E."/>
            <person name="Uehling J."/>
            <person name="Grigoriev I.V."/>
            <person name="Vagvolgyi C."/>
            <person name="Papp T."/>
            <person name="Martin F.M."/>
            <person name="Miettinen O."/>
            <person name="Hibbett D.S."/>
            <person name="Nagy L.G."/>
        </authorList>
    </citation>
    <scope>NUCLEOTIDE SEQUENCE [LARGE SCALE GENOMIC DNA]</scope>
    <source>
        <strain evidence="1 2">FP101781</strain>
    </source>
</reference>
<dbReference type="AlphaFoldDB" id="A0A4Y7SB52"/>
<keyword evidence="2" id="KW-1185">Reference proteome</keyword>